<reference evidence="2" key="2">
    <citation type="journal article" date="2019" name="Nat. Commun.">
        <title>Genome-wide analysis of Cushion willow provides insights into alpine plant divergence in a biodiversity hotspot.</title>
        <authorList>
            <person name="Chen J.H."/>
            <person name="Huang Y."/>
            <person name="Brachi B."/>
            <person name="Yun Q.Z."/>
            <person name="Zhang W."/>
            <person name="Lu W."/>
            <person name="Li H.N."/>
            <person name="Li W.Q."/>
            <person name="Sun X.D."/>
            <person name="Wang G.Y."/>
            <person name="He J."/>
            <person name="Zhou Z."/>
            <person name="Chen K.Y."/>
            <person name="Ji Y.H."/>
            <person name="Shi M.M."/>
            <person name="Sun W.G."/>
            <person name="Yang Y.P."/>
            <person name="Zhang R.G."/>
            <person name="Abbott R.J."/>
            <person name="Sun H."/>
        </authorList>
    </citation>
    <scope>NUCLEOTIDE SEQUENCE</scope>
    <source>
        <strain evidence="2">Br00</strain>
        <tissue evidence="2">Leaf</tissue>
    </source>
</reference>
<reference evidence="2" key="3">
    <citation type="submission" date="2019-05" db="EMBL/GenBank/DDBJ databases">
        <authorList>
            <person name="Zhang R."/>
        </authorList>
    </citation>
    <scope>NUCLEOTIDE SEQUENCE [LARGE SCALE GENOMIC DNA]</scope>
    <source>
        <strain evidence="2">Br00</strain>
        <tissue evidence="2">Leaf</tissue>
    </source>
</reference>
<proteinExistence type="predicted"/>
<evidence type="ECO:0000313" key="2">
    <source>
        <dbReference type="EMBL" id="KAB5518941.1"/>
    </source>
</evidence>
<protein>
    <submittedName>
        <fullName evidence="2">Uncharacterized protein</fullName>
    </submittedName>
</protein>
<gene>
    <name evidence="2" type="ORF">DKX38_023260</name>
    <name evidence="3" type="ORF">DKX38_023423</name>
</gene>
<feature type="compositionally biased region" description="Basic and acidic residues" evidence="1">
    <location>
        <begin position="1"/>
        <end position="15"/>
    </location>
</feature>
<name>A0A5N5JII8_9ROSI</name>
<evidence type="ECO:0000313" key="3">
    <source>
        <dbReference type="EMBL" id="KAB5519104.1"/>
    </source>
</evidence>
<organism evidence="2 4">
    <name type="scientific">Salix brachista</name>
    <dbReference type="NCBI Taxonomy" id="2182728"/>
    <lineage>
        <taxon>Eukaryota</taxon>
        <taxon>Viridiplantae</taxon>
        <taxon>Streptophyta</taxon>
        <taxon>Embryophyta</taxon>
        <taxon>Tracheophyta</taxon>
        <taxon>Spermatophyta</taxon>
        <taxon>Magnoliopsida</taxon>
        <taxon>eudicotyledons</taxon>
        <taxon>Gunneridae</taxon>
        <taxon>Pentapetalae</taxon>
        <taxon>rosids</taxon>
        <taxon>fabids</taxon>
        <taxon>Malpighiales</taxon>
        <taxon>Salicaceae</taxon>
        <taxon>Saliceae</taxon>
        <taxon>Salix</taxon>
    </lineage>
</organism>
<dbReference type="AlphaFoldDB" id="A0A5N5JII8"/>
<evidence type="ECO:0000256" key="1">
    <source>
        <dbReference type="SAM" id="MobiDB-lite"/>
    </source>
</evidence>
<evidence type="ECO:0000313" key="4">
    <source>
        <dbReference type="Proteomes" id="UP000326939"/>
    </source>
</evidence>
<dbReference type="EMBL" id="VDCV01000016">
    <property type="protein sequence ID" value="KAB5518941.1"/>
    <property type="molecule type" value="Genomic_DNA"/>
</dbReference>
<dbReference type="EMBL" id="VDCV01000016">
    <property type="protein sequence ID" value="KAB5519104.1"/>
    <property type="molecule type" value="Genomic_DNA"/>
</dbReference>
<dbReference type="Proteomes" id="UP000326939">
    <property type="component" value="Chromosome 16"/>
</dbReference>
<reference evidence="4" key="1">
    <citation type="journal article" date="2019" name="Gigascience">
        <title>De novo genome assembly of the endangered Acer yangbiense, a plant species with extremely small populations endemic to Yunnan Province, China.</title>
        <authorList>
            <person name="Yang J."/>
            <person name="Wariss H.M."/>
            <person name="Tao L."/>
            <person name="Zhang R."/>
            <person name="Yun Q."/>
            <person name="Hollingsworth P."/>
            <person name="Dao Z."/>
            <person name="Luo G."/>
            <person name="Guo H."/>
            <person name="Ma Y."/>
            <person name="Sun W."/>
        </authorList>
    </citation>
    <scope>NUCLEOTIDE SEQUENCE [LARGE SCALE GENOMIC DNA]</scope>
    <source>
        <strain evidence="4">cv. br00</strain>
    </source>
</reference>
<feature type="region of interest" description="Disordered" evidence="1">
    <location>
        <begin position="1"/>
        <end position="25"/>
    </location>
</feature>
<comment type="caution">
    <text evidence="2">The sequence shown here is derived from an EMBL/GenBank/DDBJ whole genome shotgun (WGS) entry which is preliminary data.</text>
</comment>
<accession>A0A5N5JII8</accession>
<sequence>MATSKPEPHPHEESRTTGAQLADPSLTKSRFVSGGSLWSLTQHIHKKSLEPLVCARITRCLLRSLPSKVFGDHKKNKDRKNVTISVL</sequence>
<keyword evidence="4" id="KW-1185">Reference proteome</keyword>